<accession>A0A090CXS9</accession>
<feature type="region of interest" description="Disordered" evidence="1">
    <location>
        <begin position="201"/>
        <end position="231"/>
    </location>
</feature>
<reference evidence="2" key="1">
    <citation type="submission" date="2013-12" db="EMBL/GenBank/DDBJ databases">
        <authorList>
            <person name="Linke B."/>
        </authorList>
    </citation>
    <scope>NUCLEOTIDE SEQUENCE [LARGE SCALE GENOMIC DNA]</scope>
    <source>
        <strain evidence="2">CRIB-18</strain>
    </source>
</reference>
<keyword evidence="3" id="KW-1185">Reference proteome</keyword>
<feature type="compositionally biased region" description="Acidic residues" evidence="1">
    <location>
        <begin position="204"/>
        <end position="226"/>
    </location>
</feature>
<protein>
    <submittedName>
        <fullName evidence="2">Uncharacterized protein</fullName>
    </submittedName>
</protein>
<feature type="region of interest" description="Disordered" evidence="1">
    <location>
        <begin position="1"/>
        <end position="29"/>
    </location>
</feature>
<reference evidence="2" key="2">
    <citation type="submission" date="2014-09" db="EMBL/GenBank/DDBJ databases">
        <title>Criblamydia sequanensis harbors a mega-plasmid encoding arsenite resistance.</title>
        <authorList>
            <person name="Bertelli C."/>
            <person name="Goesmann A."/>
            <person name="Greub G."/>
        </authorList>
    </citation>
    <scope>NUCLEOTIDE SEQUENCE [LARGE SCALE GENOMIC DNA]</scope>
    <source>
        <strain evidence="2">CRIB-18</strain>
    </source>
</reference>
<dbReference type="Proteomes" id="UP000031552">
    <property type="component" value="Unassembled WGS sequence"/>
</dbReference>
<dbReference type="STRING" id="1437425.CSEC_0147"/>
<comment type="caution">
    <text evidence="2">The sequence shown here is derived from an EMBL/GenBank/DDBJ whole genome shotgun (WGS) entry which is preliminary data.</text>
</comment>
<gene>
    <name evidence="2" type="ORF">CSEC_0147</name>
</gene>
<name>A0A090CXS9_9BACT</name>
<evidence type="ECO:0000313" key="3">
    <source>
        <dbReference type="Proteomes" id="UP000031552"/>
    </source>
</evidence>
<feature type="compositionally biased region" description="Polar residues" evidence="1">
    <location>
        <begin position="1"/>
        <end position="12"/>
    </location>
</feature>
<evidence type="ECO:0000313" key="2">
    <source>
        <dbReference type="EMBL" id="CDR32987.1"/>
    </source>
</evidence>
<proteinExistence type="predicted"/>
<organism evidence="2 3">
    <name type="scientific">Candidatus Criblamydia sequanensis CRIB-18</name>
    <dbReference type="NCBI Taxonomy" id="1437425"/>
    <lineage>
        <taxon>Bacteria</taxon>
        <taxon>Pseudomonadati</taxon>
        <taxon>Chlamydiota</taxon>
        <taxon>Chlamydiia</taxon>
        <taxon>Parachlamydiales</taxon>
        <taxon>Candidatus Criblamydiaceae</taxon>
        <taxon>Candidatus Criblamydia</taxon>
    </lineage>
</organism>
<evidence type="ECO:0000256" key="1">
    <source>
        <dbReference type="SAM" id="MobiDB-lite"/>
    </source>
</evidence>
<sequence>MQINNGQPNSGSPYLPLQGADPHPEALNNDEGRQRQQVFYQPVMMPVPYPHPYFPPSTIGYNPHYAPMPIPYRMPAQPQGIPIVMPQEMAPMQERRVPLYPPMQPMPQEPLFYGPPMDMPEVRYPYPIPQHSYPIPQHSYPIPQPRPHLFSYPAAPMPIDPARVPYPLAHYQEERPASLPYGYLSPYQLQPLYRPEAPLQETSEIGEEEEEAEEEVSSLESEEEETPSLSELQKVLATDISGRIREIPEEEIFNADLSLAEDLGLPLEDLSLKDEEPHEKPRYSLRGRVKVKTHYSEEDYDKLLSSYVSQVISTPQKAYSYRVMPKTINRFENWNYAMRHEPAINFLKELVSLKHTRGVFNNLPTYTFPCFILKGPNAHSKFKSEESELQLTLHKKESKPPKHLFFKKKGNEIPSKRSFNRKKKSDKHLVVPDYTFGTTIVAERKQV</sequence>
<dbReference type="AlphaFoldDB" id="A0A090CXS9"/>
<dbReference type="RefSeq" id="WP_041016492.1">
    <property type="nucleotide sequence ID" value="NZ_CCEJ010000001.1"/>
</dbReference>
<dbReference type="EMBL" id="CCEJ010000001">
    <property type="protein sequence ID" value="CDR32987.1"/>
    <property type="molecule type" value="Genomic_DNA"/>
</dbReference>